<gene>
    <name evidence="1" type="ORF">C3E80_03290</name>
</gene>
<name>A0A423Y317_9ENTR</name>
<dbReference type="AlphaFoldDB" id="A0A423Y317"/>
<protein>
    <submittedName>
        <fullName evidence="1">Uncharacterized protein</fullName>
    </submittedName>
</protein>
<comment type="caution">
    <text evidence="1">The sequence shown here is derived from an EMBL/GenBank/DDBJ whole genome shotgun (WGS) entry which is preliminary data.</text>
</comment>
<evidence type="ECO:0000313" key="1">
    <source>
        <dbReference type="EMBL" id="ROW64103.1"/>
    </source>
</evidence>
<organism evidence="1 2">
    <name type="scientific">Cronobacter malonaticus</name>
    <dbReference type="NCBI Taxonomy" id="413503"/>
    <lineage>
        <taxon>Bacteria</taxon>
        <taxon>Pseudomonadati</taxon>
        <taxon>Pseudomonadota</taxon>
        <taxon>Gammaproteobacteria</taxon>
        <taxon>Enterobacterales</taxon>
        <taxon>Enterobacteriaceae</taxon>
        <taxon>Cronobacter</taxon>
    </lineage>
</organism>
<reference evidence="1 2" key="1">
    <citation type="journal article" date="2018" name="Front. Microbiol.">
        <title>An Investigation of an Acute Gastroenteritis Outbreak: Cronobacter sakazakii, a Potential Cause of Food-Borne Illness.</title>
        <authorList>
            <person name="Yong W."/>
            <person name="Guo B."/>
            <person name="Shi X."/>
            <person name="Cheng T."/>
            <person name="Chen M."/>
            <person name="Jiang X."/>
            <person name="Ye Y."/>
            <person name="Wang J."/>
            <person name="Xie G."/>
            <person name="Ding J."/>
        </authorList>
    </citation>
    <scope>NUCLEOTIDE SEQUENCE [LARGE SCALE GENOMIC DNA]</scope>
    <source>
        <strain evidence="1 2">S1</strain>
    </source>
</reference>
<dbReference type="Proteomes" id="UP000285793">
    <property type="component" value="Unassembled WGS sequence"/>
</dbReference>
<sequence length="174" mass="19872">MFPSVAVEEMKIKDNELFSLIVYEAVEPINATCIGQIPDLNNLNSEEALKAKMFQDFFKHEFMRDVGSGTEYLYRISESIAKDYFDLPTEVQDAWSYPSVAQKGQVNVCFRKVKKRKIKLIGVQITTVTQEDGHYLFHPKIIATPASDGLNLSYYAIGSETQKNIFPEILYQKT</sequence>
<dbReference type="EMBL" id="PQJL01000002">
    <property type="protein sequence ID" value="ROW64103.1"/>
    <property type="molecule type" value="Genomic_DNA"/>
</dbReference>
<proteinExistence type="predicted"/>
<evidence type="ECO:0000313" key="2">
    <source>
        <dbReference type="Proteomes" id="UP000285793"/>
    </source>
</evidence>
<accession>A0A423Y317</accession>